<evidence type="ECO:0000256" key="1">
    <source>
        <dbReference type="SAM" id="SignalP"/>
    </source>
</evidence>
<dbReference type="InterPro" id="IPR035940">
    <property type="entry name" value="CAP_sf"/>
</dbReference>
<gene>
    <name evidence="3" type="ORF">CYNAS_LOCUS12854</name>
</gene>
<dbReference type="PROSITE" id="PS01010">
    <property type="entry name" value="CRISP_2"/>
    <property type="match status" value="1"/>
</dbReference>
<dbReference type="InterPro" id="IPR014044">
    <property type="entry name" value="CAP_dom"/>
</dbReference>
<dbReference type="SUPFAM" id="SSF55797">
    <property type="entry name" value="PR-1-like"/>
    <property type="match status" value="1"/>
</dbReference>
<proteinExistence type="predicted"/>
<evidence type="ECO:0000313" key="4">
    <source>
        <dbReference type="Proteomes" id="UP001176961"/>
    </source>
</evidence>
<comment type="caution">
    <text evidence="3">The sequence shown here is derived from an EMBL/GenBank/DDBJ whole genome shotgun (WGS) entry which is preliminary data.</text>
</comment>
<dbReference type="Pfam" id="PF00188">
    <property type="entry name" value="CAP"/>
    <property type="match status" value="1"/>
</dbReference>
<keyword evidence="4" id="KW-1185">Reference proteome</keyword>
<dbReference type="AlphaFoldDB" id="A0AA36GYR8"/>
<dbReference type="InterPro" id="IPR001283">
    <property type="entry name" value="CRISP-related"/>
</dbReference>
<evidence type="ECO:0000259" key="2">
    <source>
        <dbReference type="SMART" id="SM00198"/>
    </source>
</evidence>
<dbReference type="InterPro" id="IPR018244">
    <property type="entry name" value="Allrgn_V5/Tpx1_CS"/>
</dbReference>
<sequence>MLLQYLLLGTFLLSTALEISGIHSAKPLSNGDTVHENGDSGCESCATGINSDAANKPCAKDAASGAVYPTGTSTRCLKAGMTDELRMNYLDMHNFRRHQLANGHVAKNNGNLLPKATNMIKLELDCDLEADAIAYAGTCPNEVSDESTRSGIGEHYHRIAVSKAGPAYVDGLKSAVTSWWKVVRQYPGIGMAAMFRANHVGTPIETFTQMGWAKTSKLGCSIVTCSSDYVVICRYSPKGNVVDENVYIPGTPCSQCIGTCYSDLGLCSA</sequence>
<name>A0AA36GYR8_CYLNA</name>
<dbReference type="PRINTS" id="PR00837">
    <property type="entry name" value="V5TPXLIKE"/>
</dbReference>
<dbReference type="GO" id="GO:0005576">
    <property type="term" value="C:extracellular region"/>
    <property type="evidence" value="ECO:0007669"/>
    <property type="project" value="InterPro"/>
</dbReference>
<dbReference type="CDD" id="cd05380">
    <property type="entry name" value="CAP_euk"/>
    <property type="match status" value="1"/>
</dbReference>
<evidence type="ECO:0000313" key="3">
    <source>
        <dbReference type="EMBL" id="CAJ0600871.1"/>
    </source>
</evidence>
<dbReference type="PANTHER" id="PTHR10334">
    <property type="entry name" value="CYSTEINE-RICH SECRETORY PROTEIN-RELATED"/>
    <property type="match status" value="1"/>
</dbReference>
<dbReference type="EMBL" id="CATQJL010000305">
    <property type="protein sequence ID" value="CAJ0600871.1"/>
    <property type="molecule type" value="Genomic_DNA"/>
</dbReference>
<reference evidence="3" key="1">
    <citation type="submission" date="2023-07" db="EMBL/GenBank/DDBJ databases">
        <authorList>
            <consortium name="CYATHOMIX"/>
        </authorList>
    </citation>
    <scope>NUCLEOTIDE SEQUENCE</scope>
    <source>
        <strain evidence="3">N/A</strain>
    </source>
</reference>
<feature type="domain" description="SCP" evidence="2">
    <location>
        <begin position="84"/>
        <end position="243"/>
    </location>
</feature>
<dbReference type="Proteomes" id="UP001176961">
    <property type="component" value="Unassembled WGS sequence"/>
</dbReference>
<keyword evidence="1" id="KW-0732">Signal</keyword>
<feature type="chain" id="PRO_5041362521" description="SCP domain-containing protein" evidence="1">
    <location>
        <begin position="17"/>
        <end position="269"/>
    </location>
</feature>
<dbReference type="Gene3D" id="3.40.33.10">
    <property type="entry name" value="CAP"/>
    <property type="match status" value="1"/>
</dbReference>
<accession>A0AA36GYR8</accession>
<protein>
    <recommendedName>
        <fullName evidence="2">SCP domain-containing protein</fullName>
    </recommendedName>
</protein>
<feature type="signal peptide" evidence="1">
    <location>
        <begin position="1"/>
        <end position="16"/>
    </location>
</feature>
<organism evidence="3 4">
    <name type="scientific">Cylicocyclus nassatus</name>
    <name type="common">Nematode worm</name>
    <dbReference type="NCBI Taxonomy" id="53992"/>
    <lineage>
        <taxon>Eukaryota</taxon>
        <taxon>Metazoa</taxon>
        <taxon>Ecdysozoa</taxon>
        <taxon>Nematoda</taxon>
        <taxon>Chromadorea</taxon>
        <taxon>Rhabditida</taxon>
        <taxon>Rhabditina</taxon>
        <taxon>Rhabditomorpha</taxon>
        <taxon>Strongyloidea</taxon>
        <taxon>Strongylidae</taxon>
        <taxon>Cylicocyclus</taxon>
    </lineage>
</organism>
<dbReference type="SMART" id="SM00198">
    <property type="entry name" value="SCP"/>
    <property type="match status" value="1"/>
</dbReference>